<comment type="caution">
    <text evidence="1">The sequence shown here is derived from an EMBL/GenBank/DDBJ whole genome shotgun (WGS) entry which is preliminary data.</text>
</comment>
<sequence>MDYPEELLHFIWRYRLYDPINLKTQEGEALKTIEVGLYNRNAGPDFEYALIELNGVRWKGHVEMHVDEGDWKRHGHHLDPAYSATVLHVVWRRSTEGIQRLDGTAIPTLLLRDFVQSELLQRYDELRKEERYIACEGRMSGVLDKIRPGWLTRLLIERLEEKYKRNHHWLAATKQDWERVFLIALGRAFGTNVNAAAFEELLSRIAPNLLYKYRDEPDKITALLFGVAGFLEDACTDDYFVRLKTSYGLLRKLHNLECMAPAYWKFMRTRPYNFPTYRLAQLAAQLPVLVYGLERMRTTEDLQEWFDRMRAVQLDTYWKTHFRFGSPTKEHSTGWTDTYLHLIAINCFIPVLFSYGQFLKDETLIERALKWMEQLPPEKNEVVTYYSSQGLHCHSAADSQALLRLKNGYCESKKCLDCAVGTAILRPSD</sequence>
<protein>
    <recommendedName>
        <fullName evidence="3">DUF2851 domain-containing protein</fullName>
    </recommendedName>
</protein>
<dbReference type="AlphaFoldDB" id="U2HU12"/>
<dbReference type="STRING" id="1346330.M472_08310"/>
<dbReference type="PATRIC" id="fig|1346330.5.peg.2098"/>
<keyword evidence="2" id="KW-1185">Reference proteome</keyword>
<dbReference type="EMBL" id="ATDL01000015">
    <property type="protein sequence ID" value="ERJ58770.1"/>
    <property type="molecule type" value="Genomic_DNA"/>
</dbReference>
<evidence type="ECO:0000313" key="1">
    <source>
        <dbReference type="EMBL" id="ERJ58770.1"/>
    </source>
</evidence>
<evidence type="ECO:0008006" key="3">
    <source>
        <dbReference type="Google" id="ProtNLM"/>
    </source>
</evidence>
<reference evidence="1 2" key="1">
    <citation type="journal article" date="2013" name="Genome Announc.">
        <title>The Draft Genome Sequence of Sphingomonas paucimobilis Strain HER1398 (Proteobacteria), Host to the Giant PAU Phage, Indicates That It Is a Member of the Genus Sphingobacterium (Bacteroidetes).</title>
        <authorList>
            <person name="White R.A.III."/>
            <person name="Suttle C.A."/>
        </authorList>
    </citation>
    <scope>NUCLEOTIDE SEQUENCE [LARGE SCALE GENOMIC DNA]</scope>
    <source>
        <strain evidence="1 2">HER1398</strain>
    </source>
</reference>
<evidence type="ECO:0000313" key="2">
    <source>
        <dbReference type="Proteomes" id="UP000016584"/>
    </source>
</evidence>
<dbReference type="Proteomes" id="UP000016584">
    <property type="component" value="Unassembled WGS sequence"/>
</dbReference>
<accession>U2HU12</accession>
<dbReference type="InterPro" id="IPR021272">
    <property type="entry name" value="DUF2851"/>
</dbReference>
<gene>
    <name evidence="1" type="ORF">M472_08310</name>
</gene>
<dbReference type="OrthoDB" id="1005072at2"/>
<proteinExistence type="predicted"/>
<name>U2HU12_9SPHI</name>
<dbReference type="RefSeq" id="WP_021070263.1">
    <property type="nucleotide sequence ID" value="NZ_ATDL01000015.1"/>
</dbReference>
<dbReference type="Pfam" id="PF11013">
    <property type="entry name" value="DUF2851"/>
    <property type="match status" value="1"/>
</dbReference>
<dbReference type="eggNOG" id="ENOG502Z7XW">
    <property type="taxonomic scope" value="Bacteria"/>
</dbReference>
<organism evidence="1 2">
    <name type="scientific">Sphingobacterium paucimobilis HER1398</name>
    <dbReference type="NCBI Taxonomy" id="1346330"/>
    <lineage>
        <taxon>Bacteria</taxon>
        <taxon>Pseudomonadati</taxon>
        <taxon>Bacteroidota</taxon>
        <taxon>Sphingobacteriia</taxon>
        <taxon>Sphingobacteriales</taxon>
        <taxon>Sphingobacteriaceae</taxon>
        <taxon>Sphingobacterium</taxon>
    </lineage>
</organism>